<feature type="region of interest" description="Disordered" evidence="1">
    <location>
        <begin position="1"/>
        <end position="24"/>
    </location>
</feature>
<keyword evidence="3" id="KW-1185">Reference proteome</keyword>
<dbReference type="Proteomes" id="UP000287033">
    <property type="component" value="Unassembled WGS sequence"/>
</dbReference>
<evidence type="ECO:0000256" key="1">
    <source>
        <dbReference type="SAM" id="MobiDB-lite"/>
    </source>
</evidence>
<feature type="region of interest" description="Disordered" evidence="1">
    <location>
        <begin position="104"/>
        <end position="149"/>
    </location>
</feature>
<accession>A0A401TXU5</accession>
<comment type="caution">
    <text evidence="2">The sequence shown here is derived from an EMBL/GenBank/DDBJ whole genome shotgun (WGS) entry which is preliminary data.</text>
</comment>
<reference evidence="2 3" key="1">
    <citation type="journal article" date="2018" name="Nat. Ecol. Evol.">
        <title>Shark genomes provide insights into elasmobranch evolution and the origin of vertebrates.</title>
        <authorList>
            <person name="Hara Y"/>
            <person name="Yamaguchi K"/>
            <person name="Onimaru K"/>
            <person name="Kadota M"/>
            <person name="Koyanagi M"/>
            <person name="Keeley SD"/>
            <person name="Tatsumi K"/>
            <person name="Tanaka K"/>
            <person name="Motone F"/>
            <person name="Kageyama Y"/>
            <person name="Nozu R"/>
            <person name="Adachi N"/>
            <person name="Nishimura O"/>
            <person name="Nakagawa R"/>
            <person name="Tanegashima C"/>
            <person name="Kiyatake I"/>
            <person name="Matsumoto R"/>
            <person name="Murakumo K"/>
            <person name="Nishida K"/>
            <person name="Terakita A"/>
            <person name="Kuratani S"/>
            <person name="Sato K"/>
            <person name="Hyodo S Kuraku.S."/>
        </authorList>
    </citation>
    <scope>NUCLEOTIDE SEQUENCE [LARGE SCALE GENOMIC DNA]</scope>
</reference>
<evidence type="ECO:0000313" key="2">
    <source>
        <dbReference type="EMBL" id="GCC47459.1"/>
    </source>
</evidence>
<dbReference type="AlphaFoldDB" id="A0A401TXU5"/>
<gene>
    <name evidence="2" type="ORF">chiPu_0031562</name>
</gene>
<proteinExistence type="predicted"/>
<feature type="compositionally biased region" description="Basic and acidic residues" evidence="1">
    <location>
        <begin position="1"/>
        <end position="19"/>
    </location>
</feature>
<name>A0A401TXU5_CHIPU</name>
<feature type="non-terminal residue" evidence="2">
    <location>
        <position position="149"/>
    </location>
</feature>
<feature type="compositionally biased region" description="Basic and acidic residues" evidence="1">
    <location>
        <begin position="122"/>
        <end position="140"/>
    </location>
</feature>
<organism evidence="2 3">
    <name type="scientific">Chiloscyllium punctatum</name>
    <name type="common">Brownbanded bambooshark</name>
    <name type="synonym">Hemiscyllium punctatum</name>
    <dbReference type="NCBI Taxonomy" id="137246"/>
    <lineage>
        <taxon>Eukaryota</taxon>
        <taxon>Metazoa</taxon>
        <taxon>Chordata</taxon>
        <taxon>Craniata</taxon>
        <taxon>Vertebrata</taxon>
        <taxon>Chondrichthyes</taxon>
        <taxon>Elasmobranchii</taxon>
        <taxon>Galeomorphii</taxon>
        <taxon>Galeoidea</taxon>
        <taxon>Orectolobiformes</taxon>
        <taxon>Hemiscylliidae</taxon>
        <taxon>Chiloscyllium</taxon>
    </lineage>
</organism>
<sequence length="149" mass="16953">MRRHCDQEARWHRGKEDPARPQAPGRCRRIGVINLHVEHACIGRRPQQQHAATCDQKNQQAIAAGPDQVLGAQREHRLEQHRIGQQRQEAADVRGRIEEVRVGPAGVAGAHEPGLQQWIVGGKREERQADRDREQAEQPHRIARGRRLA</sequence>
<dbReference type="EMBL" id="BEZZ01212995">
    <property type="protein sequence ID" value="GCC47459.1"/>
    <property type="molecule type" value="Genomic_DNA"/>
</dbReference>
<evidence type="ECO:0000313" key="3">
    <source>
        <dbReference type="Proteomes" id="UP000287033"/>
    </source>
</evidence>
<protein>
    <submittedName>
        <fullName evidence="2">Uncharacterized protein</fullName>
    </submittedName>
</protein>